<dbReference type="SUPFAM" id="SSF53448">
    <property type="entry name" value="Nucleotide-diphospho-sugar transferases"/>
    <property type="match status" value="1"/>
</dbReference>
<dbReference type="RefSeq" id="WP_226187517.1">
    <property type="nucleotide sequence ID" value="NZ_JAJADQ010000008.1"/>
</dbReference>
<name>A0ABS8AF81_9BACT</name>
<dbReference type="Proteomes" id="UP001165297">
    <property type="component" value="Unassembled WGS sequence"/>
</dbReference>
<accession>A0ABS8AF81</accession>
<dbReference type="PANTHER" id="PTHR43777">
    <property type="entry name" value="MOLYBDENUM COFACTOR CYTIDYLYLTRANSFERASE"/>
    <property type="match status" value="1"/>
</dbReference>
<dbReference type="InterPro" id="IPR029044">
    <property type="entry name" value="Nucleotide-diphossugar_trans"/>
</dbReference>
<dbReference type="PANTHER" id="PTHR43777:SF1">
    <property type="entry name" value="MOLYBDENUM COFACTOR CYTIDYLYLTRANSFERASE"/>
    <property type="match status" value="1"/>
</dbReference>
<dbReference type="EMBL" id="JAJADQ010000008">
    <property type="protein sequence ID" value="MCB2379078.1"/>
    <property type="molecule type" value="Genomic_DNA"/>
</dbReference>
<evidence type="ECO:0000259" key="1">
    <source>
        <dbReference type="Pfam" id="PF12804"/>
    </source>
</evidence>
<sequence>MPAILLLAAGASSRLGQPKQLLAYEGRSLLRRAAETAVAAAAGGPVVVVTGALHEELLPELSGLPVRVVRCPEWERGMGASLKCGLAALETAGAVPTLTILLCDQPHVTPTLLRQLHETHTATGQPIVAAEYEGVRGVPVLFAGAALPLLRALPDAAGAAQLLRRHPELVAAVPFPAAAVDVDTPAQYAALLAANSDQR</sequence>
<dbReference type="InterPro" id="IPR025877">
    <property type="entry name" value="MobA-like_NTP_Trfase"/>
</dbReference>
<dbReference type="Pfam" id="PF12804">
    <property type="entry name" value="NTP_transf_3"/>
    <property type="match status" value="1"/>
</dbReference>
<evidence type="ECO:0000313" key="3">
    <source>
        <dbReference type="Proteomes" id="UP001165297"/>
    </source>
</evidence>
<dbReference type="Gene3D" id="3.90.550.10">
    <property type="entry name" value="Spore Coat Polysaccharide Biosynthesis Protein SpsA, Chain A"/>
    <property type="match status" value="1"/>
</dbReference>
<keyword evidence="3" id="KW-1185">Reference proteome</keyword>
<gene>
    <name evidence="2" type="ORF">LGH70_15865</name>
</gene>
<protein>
    <submittedName>
        <fullName evidence="2">Nucleotidyltransferase family protein</fullName>
    </submittedName>
</protein>
<reference evidence="2" key="1">
    <citation type="submission" date="2021-10" db="EMBL/GenBank/DDBJ databases">
        <authorList>
            <person name="Dean J.D."/>
            <person name="Kim M.K."/>
            <person name="Newey C.N."/>
            <person name="Stoker T.S."/>
            <person name="Thompson D.W."/>
            <person name="Grose J.H."/>
        </authorList>
    </citation>
    <scope>NUCLEOTIDE SEQUENCE</scope>
    <source>
        <strain evidence="2">BT635</strain>
    </source>
</reference>
<proteinExistence type="predicted"/>
<comment type="caution">
    <text evidence="2">The sequence shown here is derived from an EMBL/GenBank/DDBJ whole genome shotgun (WGS) entry which is preliminary data.</text>
</comment>
<dbReference type="CDD" id="cd04182">
    <property type="entry name" value="GT_2_like_f"/>
    <property type="match status" value="1"/>
</dbReference>
<feature type="domain" description="MobA-like NTP transferase" evidence="1">
    <location>
        <begin position="5"/>
        <end position="167"/>
    </location>
</feature>
<evidence type="ECO:0000313" key="2">
    <source>
        <dbReference type="EMBL" id="MCB2379078.1"/>
    </source>
</evidence>
<organism evidence="2 3">
    <name type="scientific">Hymenobacter nitidus</name>
    <dbReference type="NCBI Taxonomy" id="2880929"/>
    <lineage>
        <taxon>Bacteria</taxon>
        <taxon>Pseudomonadati</taxon>
        <taxon>Bacteroidota</taxon>
        <taxon>Cytophagia</taxon>
        <taxon>Cytophagales</taxon>
        <taxon>Hymenobacteraceae</taxon>
        <taxon>Hymenobacter</taxon>
    </lineage>
</organism>